<gene>
    <name evidence="1" type="ORF">EVA_16178</name>
</gene>
<name>J9FLD5_9ZZZZ</name>
<dbReference type="Gene3D" id="3.40.50.300">
    <property type="entry name" value="P-loop containing nucleotide triphosphate hydrolases"/>
    <property type="match status" value="1"/>
</dbReference>
<dbReference type="SUPFAM" id="SSF52540">
    <property type="entry name" value="P-loop containing nucleoside triphosphate hydrolases"/>
    <property type="match status" value="1"/>
</dbReference>
<protein>
    <submittedName>
        <fullName evidence="1">Uncharacterized protein</fullName>
    </submittedName>
</protein>
<dbReference type="EMBL" id="AMCI01005658">
    <property type="protein sequence ID" value="EJW95716.1"/>
    <property type="molecule type" value="Genomic_DNA"/>
</dbReference>
<evidence type="ECO:0000313" key="1">
    <source>
        <dbReference type="EMBL" id="EJW95716.1"/>
    </source>
</evidence>
<dbReference type="AlphaFoldDB" id="J9FLD5"/>
<comment type="caution">
    <text evidence="1">The sequence shown here is derived from an EMBL/GenBank/DDBJ whole genome shotgun (WGS) entry which is preliminary data.</text>
</comment>
<accession>J9FLD5</accession>
<sequence>MRANIFEDEDKADLISDCYIIKMDGYPKDGPIAKAIVYFLISKLNNIYEQLEKQATNDEVVQIRHFSIIDEAHYMLDFDNRPLRNLIAVGRNKGLSIILATQNMSSFKSKGFDFYANAQYPLIMKQQTIDDKVIKDLFGVSGQELQEIRTAIAGLQKGELIIKDQMAFALSMGKKYKKINVTHLI</sequence>
<organism evidence="1">
    <name type="scientific">gut metagenome</name>
    <dbReference type="NCBI Taxonomy" id="749906"/>
    <lineage>
        <taxon>unclassified sequences</taxon>
        <taxon>metagenomes</taxon>
        <taxon>organismal metagenomes</taxon>
    </lineage>
</organism>
<reference evidence="1" key="1">
    <citation type="journal article" date="2012" name="PLoS ONE">
        <title>Gene sets for utilization of primary and secondary nutrition supplies in the distal gut of endangered iberian lynx.</title>
        <authorList>
            <person name="Alcaide M."/>
            <person name="Messina E."/>
            <person name="Richter M."/>
            <person name="Bargiela R."/>
            <person name="Peplies J."/>
            <person name="Huws S.A."/>
            <person name="Newbold C.J."/>
            <person name="Golyshin P.N."/>
            <person name="Simon M.A."/>
            <person name="Lopez G."/>
            <person name="Yakimov M.M."/>
            <person name="Ferrer M."/>
        </authorList>
    </citation>
    <scope>NUCLEOTIDE SEQUENCE</scope>
</reference>
<dbReference type="InterPro" id="IPR027417">
    <property type="entry name" value="P-loop_NTPase"/>
</dbReference>
<proteinExistence type="predicted"/>